<dbReference type="InterPro" id="IPR011333">
    <property type="entry name" value="SKP1/BTB/POZ_sf"/>
</dbReference>
<feature type="compositionally biased region" description="Low complexity" evidence="11">
    <location>
        <begin position="372"/>
        <end position="400"/>
    </location>
</feature>
<proteinExistence type="predicted"/>
<dbReference type="Proteomes" id="UP000694620">
    <property type="component" value="Chromosome 11"/>
</dbReference>
<name>A0A8C4SAI4_ERPCA</name>
<dbReference type="Pfam" id="PF00651">
    <property type="entry name" value="BTB"/>
    <property type="match status" value="1"/>
</dbReference>
<dbReference type="GeneID" id="114660691"/>
<keyword evidence="4 10" id="KW-0863">Zinc-finger</keyword>
<reference evidence="14" key="2">
    <citation type="submission" date="2025-08" db="UniProtKB">
        <authorList>
            <consortium name="Ensembl"/>
        </authorList>
    </citation>
    <scope>IDENTIFICATION</scope>
</reference>
<dbReference type="Gene3D" id="3.30.160.60">
    <property type="entry name" value="Classic Zinc Finger"/>
    <property type="match status" value="4"/>
</dbReference>
<accession>A0A8C4SAI4</accession>
<dbReference type="GO" id="GO:0000981">
    <property type="term" value="F:DNA-binding transcription factor activity, RNA polymerase II-specific"/>
    <property type="evidence" value="ECO:0007669"/>
    <property type="project" value="TreeGrafter"/>
</dbReference>
<keyword evidence="15" id="KW-1185">Reference proteome</keyword>
<evidence type="ECO:0000256" key="10">
    <source>
        <dbReference type="PROSITE-ProRule" id="PRU00042"/>
    </source>
</evidence>
<dbReference type="InterPro" id="IPR013087">
    <property type="entry name" value="Znf_C2H2_type"/>
</dbReference>
<feature type="domain" description="BTB" evidence="12">
    <location>
        <begin position="31"/>
        <end position="94"/>
    </location>
</feature>
<feature type="domain" description="C2H2-type" evidence="13">
    <location>
        <begin position="429"/>
        <end position="456"/>
    </location>
</feature>
<feature type="region of interest" description="Disordered" evidence="11">
    <location>
        <begin position="182"/>
        <end position="268"/>
    </location>
</feature>
<feature type="region of interest" description="Disordered" evidence="11">
    <location>
        <begin position="281"/>
        <end position="302"/>
    </location>
</feature>
<dbReference type="Ensembl" id="ENSECRT00000014755.1">
    <property type="protein sequence ID" value="ENSECRP00000014499.1"/>
    <property type="gene ID" value="ENSECRG00000009676.1"/>
</dbReference>
<keyword evidence="7" id="KW-0238">DNA-binding</keyword>
<keyword evidence="8" id="KW-0804">Transcription</keyword>
<evidence type="ECO:0000256" key="9">
    <source>
        <dbReference type="ARBA" id="ARBA00023242"/>
    </source>
</evidence>
<evidence type="ECO:0000256" key="4">
    <source>
        <dbReference type="ARBA" id="ARBA00022771"/>
    </source>
</evidence>
<dbReference type="PROSITE" id="PS50157">
    <property type="entry name" value="ZINC_FINGER_C2H2_2"/>
    <property type="match status" value="4"/>
</dbReference>
<gene>
    <name evidence="14" type="primary">ZBTB45</name>
</gene>
<dbReference type="InterPro" id="IPR050457">
    <property type="entry name" value="ZnFinger_BTB_dom_contain"/>
</dbReference>
<dbReference type="SUPFAM" id="SSF54695">
    <property type="entry name" value="POZ domain"/>
    <property type="match status" value="1"/>
</dbReference>
<dbReference type="Gene3D" id="3.30.710.10">
    <property type="entry name" value="Potassium Channel Kv1.1, Chain A"/>
    <property type="match status" value="1"/>
</dbReference>
<evidence type="ECO:0000256" key="1">
    <source>
        <dbReference type="ARBA" id="ARBA00004123"/>
    </source>
</evidence>
<dbReference type="SUPFAM" id="SSF57667">
    <property type="entry name" value="beta-beta-alpha zinc fingers"/>
    <property type="match status" value="2"/>
</dbReference>
<evidence type="ECO:0000313" key="14">
    <source>
        <dbReference type="Ensembl" id="ENSECRP00000014499.1"/>
    </source>
</evidence>
<dbReference type="PANTHER" id="PTHR46105">
    <property type="entry name" value="AGAP004733-PA"/>
    <property type="match status" value="1"/>
</dbReference>
<protein>
    <submittedName>
        <fullName evidence="14">Zinc finger and BTB domain containing 45</fullName>
    </submittedName>
</protein>
<keyword evidence="9" id="KW-0539">Nucleus</keyword>
<dbReference type="PROSITE" id="PS00028">
    <property type="entry name" value="ZINC_FINGER_C2H2_1"/>
    <property type="match status" value="4"/>
</dbReference>
<dbReference type="SMART" id="SM00225">
    <property type="entry name" value="BTB"/>
    <property type="match status" value="1"/>
</dbReference>
<comment type="subcellular location">
    <subcellularLocation>
        <location evidence="1">Nucleus</location>
    </subcellularLocation>
</comment>
<feature type="domain" description="C2H2-type" evidence="13">
    <location>
        <begin position="401"/>
        <end position="428"/>
    </location>
</feature>
<evidence type="ECO:0000256" key="2">
    <source>
        <dbReference type="ARBA" id="ARBA00022723"/>
    </source>
</evidence>
<dbReference type="SMART" id="SM00355">
    <property type="entry name" value="ZnF_C2H2"/>
    <property type="match status" value="4"/>
</dbReference>
<keyword evidence="5" id="KW-0862">Zinc</keyword>
<evidence type="ECO:0000256" key="7">
    <source>
        <dbReference type="ARBA" id="ARBA00023125"/>
    </source>
</evidence>
<feature type="compositionally biased region" description="Acidic residues" evidence="11">
    <location>
        <begin position="240"/>
        <end position="253"/>
    </location>
</feature>
<keyword evidence="3" id="KW-0677">Repeat</keyword>
<dbReference type="PROSITE" id="PS50097">
    <property type="entry name" value="BTB"/>
    <property type="match status" value="1"/>
</dbReference>
<dbReference type="AlphaFoldDB" id="A0A8C4SAI4"/>
<keyword evidence="2" id="KW-0479">Metal-binding</keyword>
<evidence type="ECO:0000259" key="13">
    <source>
        <dbReference type="PROSITE" id="PS50157"/>
    </source>
</evidence>
<sequence length="519" mass="56785">MSEPVHYIHLQNFSKSLLETLNAQRLDGHFCDVTVHIQESTLRAHRCVLAACSPFFHDKLLLGYSEISVPPLVPAEAVRQLVDFMYSGSLVVLQSEALCILTAASILQIKTVIDECTQIISQKGPTTSKVDMKALQKPVSDARGSPCSRPQEEAVMKVGNGGCTSDVRYKLRDLLSQAAQHHQRLNTVEKTDGDAELESTGFSSGAAGGSSHSRKQRQPVRLQVGEQPLNSAAALVVVKDEEEMEEGGDEDEEQRVKETEERDVVEVSPSDFGYRKTEVVEAGSSGADAEDSLGGYPPESGSETFFADGSDVFPDNFIPNWQVDTTPDSEADYQGQQHQVLFQYPVAQAQSTQAFYVGGPVVTGVESVSGVPPASSSLPHSSSSITAGSAATSSQSSETSFDCTHCGKSLRSRKNYSKHMFIHSGQKPHQCSICWRSFSLRDYLLKHMVVHTGVRAFQCSVCSKRFTQKSSLNVHMRTHRPERNFTCGVCQRHFSHRTLLERHAASHIDATHPPPTSSS</sequence>
<dbReference type="InterPro" id="IPR000210">
    <property type="entry name" value="BTB/POZ_dom"/>
</dbReference>
<dbReference type="InterPro" id="IPR036236">
    <property type="entry name" value="Znf_C2H2_sf"/>
</dbReference>
<feature type="domain" description="C2H2-type" evidence="13">
    <location>
        <begin position="485"/>
        <end position="512"/>
    </location>
</feature>
<dbReference type="FunFam" id="3.30.160.60:FF:000304">
    <property type="entry name" value="Zinc finger and BTB domain-containing protein 20"/>
    <property type="match status" value="1"/>
</dbReference>
<reference evidence="14" key="1">
    <citation type="submission" date="2021-06" db="EMBL/GenBank/DDBJ databases">
        <authorList>
            <consortium name="Wellcome Sanger Institute Data Sharing"/>
        </authorList>
    </citation>
    <scope>NUCLEOTIDE SEQUENCE [LARGE SCALE GENOMIC DNA]</scope>
</reference>
<keyword evidence="6" id="KW-0805">Transcription regulation</keyword>
<evidence type="ECO:0000256" key="6">
    <source>
        <dbReference type="ARBA" id="ARBA00023015"/>
    </source>
</evidence>
<evidence type="ECO:0000256" key="3">
    <source>
        <dbReference type="ARBA" id="ARBA00022737"/>
    </source>
</evidence>
<evidence type="ECO:0000256" key="8">
    <source>
        <dbReference type="ARBA" id="ARBA00023163"/>
    </source>
</evidence>
<reference evidence="14" key="3">
    <citation type="submission" date="2025-09" db="UniProtKB">
        <authorList>
            <consortium name="Ensembl"/>
        </authorList>
    </citation>
    <scope>IDENTIFICATION</scope>
</reference>
<dbReference type="RefSeq" id="XP_028669393.1">
    <property type="nucleotide sequence ID" value="XM_028813560.2"/>
</dbReference>
<evidence type="ECO:0000256" key="11">
    <source>
        <dbReference type="SAM" id="MobiDB-lite"/>
    </source>
</evidence>
<evidence type="ECO:0000256" key="5">
    <source>
        <dbReference type="ARBA" id="ARBA00022833"/>
    </source>
</evidence>
<dbReference type="GO" id="GO:0000978">
    <property type="term" value="F:RNA polymerase II cis-regulatory region sequence-specific DNA binding"/>
    <property type="evidence" value="ECO:0007669"/>
    <property type="project" value="TreeGrafter"/>
</dbReference>
<dbReference type="GO" id="GO:0005634">
    <property type="term" value="C:nucleus"/>
    <property type="evidence" value="ECO:0007669"/>
    <property type="project" value="UniProtKB-SubCell"/>
</dbReference>
<organism evidence="14 15">
    <name type="scientific">Erpetoichthys calabaricus</name>
    <name type="common">Rope fish</name>
    <name type="synonym">Calamoichthys calabaricus</name>
    <dbReference type="NCBI Taxonomy" id="27687"/>
    <lineage>
        <taxon>Eukaryota</taxon>
        <taxon>Metazoa</taxon>
        <taxon>Chordata</taxon>
        <taxon>Craniata</taxon>
        <taxon>Vertebrata</taxon>
        <taxon>Euteleostomi</taxon>
        <taxon>Actinopterygii</taxon>
        <taxon>Polypteriformes</taxon>
        <taxon>Polypteridae</taxon>
        <taxon>Erpetoichthys</taxon>
    </lineage>
</organism>
<dbReference type="Pfam" id="PF00096">
    <property type="entry name" value="zf-C2H2"/>
    <property type="match status" value="4"/>
</dbReference>
<evidence type="ECO:0000259" key="12">
    <source>
        <dbReference type="PROSITE" id="PS50097"/>
    </source>
</evidence>
<dbReference type="GeneTree" id="ENSGT00940000160859"/>
<feature type="compositionally biased region" description="Basic and acidic residues" evidence="11">
    <location>
        <begin position="254"/>
        <end position="265"/>
    </location>
</feature>
<feature type="domain" description="C2H2-type" evidence="13">
    <location>
        <begin position="457"/>
        <end position="484"/>
    </location>
</feature>
<feature type="region of interest" description="Disordered" evidence="11">
    <location>
        <begin position="368"/>
        <end position="401"/>
    </location>
</feature>
<dbReference type="FunFam" id="3.30.160.60:FF:000315">
    <property type="entry name" value="Zinc finger and BTB domain-containing protein 20"/>
    <property type="match status" value="1"/>
</dbReference>
<dbReference type="PANTHER" id="PTHR46105:SF22">
    <property type="entry name" value="ZINC FINGER AND BTB DOMAIN CONTAINING 45"/>
    <property type="match status" value="1"/>
</dbReference>
<evidence type="ECO:0000313" key="15">
    <source>
        <dbReference type="Proteomes" id="UP000694620"/>
    </source>
</evidence>
<dbReference type="CDD" id="cd18229">
    <property type="entry name" value="BTB_POZ_ZBTB45"/>
    <property type="match status" value="1"/>
</dbReference>
<dbReference type="GO" id="GO:0008270">
    <property type="term" value="F:zinc ion binding"/>
    <property type="evidence" value="ECO:0007669"/>
    <property type="project" value="UniProtKB-KW"/>
</dbReference>
<feature type="compositionally biased region" description="Low complexity" evidence="11">
    <location>
        <begin position="199"/>
        <end position="211"/>
    </location>
</feature>